<dbReference type="PRINTS" id="PR01021">
    <property type="entry name" value="OMPADOMAIN"/>
</dbReference>
<dbReference type="InterPro" id="IPR006665">
    <property type="entry name" value="OmpA-like"/>
</dbReference>
<evidence type="ECO:0000313" key="8">
    <source>
        <dbReference type="EMBL" id="HGL17978.1"/>
    </source>
</evidence>
<dbReference type="PROSITE" id="PS01068">
    <property type="entry name" value="OMPA_1"/>
    <property type="match status" value="1"/>
</dbReference>
<dbReference type="EMBL" id="DTDJ01000043">
    <property type="protein sequence ID" value="HGL17978.1"/>
    <property type="molecule type" value="Genomic_DNA"/>
</dbReference>
<evidence type="ECO:0000256" key="4">
    <source>
        <dbReference type="PROSITE-ProRule" id="PRU00473"/>
    </source>
</evidence>
<sequence>MKTKNFFIFFISIILFISDFAFAQYEKVKDHPALSRYKGSEVIHYEVREFDEYHILLGPIRGSSDKDIESAKSKKLEGKVTKFLYEGPRDRSSFEVFKNYETALKNAGYKILFQGRGREEIYGIYVFLERKNKDFLGGWEDPDKGWYYLSASSPDEKLYISIFVLTSYRGPRAAVSIVEPKGMEVGLVTAEMMEESIQRTGKVALYTIYFDFDKADLKPESKPTIEEIAKLLKKNPKLRLYVVGHTDNVGSFDYNMNLSQRRADAVVKELVEKYGISRERLKPYGVGPLCPVSSNLTEEGRSKNRRVELVEQ</sequence>
<dbReference type="PANTHER" id="PTHR30329:SF21">
    <property type="entry name" value="LIPOPROTEIN YIAD-RELATED"/>
    <property type="match status" value="1"/>
</dbReference>
<accession>A0A7C2P8G0</accession>
<proteinExistence type="predicted"/>
<dbReference type="InterPro" id="IPR050330">
    <property type="entry name" value="Bact_OuterMem_StrucFunc"/>
</dbReference>
<protein>
    <recommendedName>
        <fullName evidence="5">OmpA-like domain-containing protein</fullName>
    </recommendedName>
</protein>
<gene>
    <name evidence="6" type="ORF">ENQ77_00270</name>
    <name evidence="7" type="ORF">ENU66_06355</name>
    <name evidence="8" type="ORF">ENU66_06610</name>
</gene>
<evidence type="ECO:0000256" key="2">
    <source>
        <dbReference type="ARBA" id="ARBA00023136"/>
    </source>
</evidence>
<dbReference type="InterPro" id="IPR006664">
    <property type="entry name" value="OMP_bac"/>
</dbReference>
<organism evidence="6">
    <name type="scientific">candidate division WOR-3 bacterium</name>
    <dbReference type="NCBI Taxonomy" id="2052148"/>
    <lineage>
        <taxon>Bacteria</taxon>
        <taxon>Bacteria division WOR-3</taxon>
    </lineage>
</organism>
<dbReference type="Pfam" id="PF00691">
    <property type="entry name" value="OmpA"/>
    <property type="match status" value="1"/>
</dbReference>
<dbReference type="SUPFAM" id="SSF103088">
    <property type="entry name" value="OmpA-like"/>
    <property type="match status" value="1"/>
</dbReference>
<dbReference type="PANTHER" id="PTHR30329">
    <property type="entry name" value="STATOR ELEMENT OF FLAGELLAR MOTOR COMPLEX"/>
    <property type="match status" value="1"/>
</dbReference>
<dbReference type="EMBL" id="DSOL01000004">
    <property type="protein sequence ID" value="HEN27117.1"/>
    <property type="molecule type" value="Genomic_DNA"/>
</dbReference>
<dbReference type="InterPro" id="IPR036737">
    <property type="entry name" value="OmpA-like_sf"/>
</dbReference>
<dbReference type="Gene3D" id="3.30.1330.60">
    <property type="entry name" value="OmpA-like domain"/>
    <property type="match status" value="1"/>
</dbReference>
<comment type="caution">
    <text evidence="6">The sequence shown here is derived from an EMBL/GenBank/DDBJ whole genome shotgun (WGS) entry which is preliminary data.</text>
</comment>
<name>A0A7C2P8G0_UNCW3</name>
<dbReference type="GO" id="GO:0009279">
    <property type="term" value="C:cell outer membrane"/>
    <property type="evidence" value="ECO:0007669"/>
    <property type="project" value="UniProtKB-SubCell"/>
</dbReference>
<dbReference type="InterPro" id="IPR006690">
    <property type="entry name" value="OMPA-like_CS"/>
</dbReference>
<dbReference type="AlphaFoldDB" id="A0A7C2P8G0"/>
<comment type="subcellular location">
    <subcellularLocation>
        <location evidence="1">Cell outer membrane</location>
    </subcellularLocation>
</comment>
<dbReference type="EMBL" id="DTDJ01000043">
    <property type="protein sequence ID" value="HGL17929.1"/>
    <property type="molecule type" value="Genomic_DNA"/>
</dbReference>
<evidence type="ECO:0000313" key="6">
    <source>
        <dbReference type="EMBL" id="HEN27117.1"/>
    </source>
</evidence>
<evidence type="ECO:0000256" key="3">
    <source>
        <dbReference type="ARBA" id="ARBA00023237"/>
    </source>
</evidence>
<evidence type="ECO:0000313" key="7">
    <source>
        <dbReference type="EMBL" id="HGL17929.1"/>
    </source>
</evidence>
<evidence type="ECO:0000256" key="1">
    <source>
        <dbReference type="ARBA" id="ARBA00004442"/>
    </source>
</evidence>
<reference evidence="6" key="1">
    <citation type="journal article" date="2020" name="mSystems">
        <title>Genome- and Community-Level Interaction Insights into Carbon Utilization and Element Cycling Functions of Hydrothermarchaeota in Hydrothermal Sediment.</title>
        <authorList>
            <person name="Zhou Z."/>
            <person name="Liu Y."/>
            <person name="Xu W."/>
            <person name="Pan J."/>
            <person name="Luo Z.H."/>
            <person name="Li M."/>
        </authorList>
    </citation>
    <scope>NUCLEOTIDE SEQUENCE [LARGE SCALE GENOMIC DNA]</scope>
    <source>
        <strain evidence="6">SpSt-34</strain>
        <strain evidence="7">SpSt-69</strain>
    </source>
</reference>
<evidence type="ECO:0000259" key="5">
    <source>
        <dbReference type="PROSITE" id="PS51123"/>
    </source>
</evidence>
<dbReference type="PROSITE" id="PS51123">
    <property type="entry name" value="OMPA_2"/>
    <property type="match status" value="1"/>
</dbReference>
<dbReference type="CDD" id="cd07185">
    <property type="entry name" value="OmpA_C-like"/>
    <property type="match status" value="1"/>
</dbReference>
<keyword evidence="3" id="KW-0998">Cell outer membrane</keyword>
<feature type="domain" description="OmpA-like" evidence="5">
    <location>
        <begin position="197"/>
        <end position="312"/>
    </location>
</feature>
<keyword evidence="2 4" id="KW-0472">Membrane</keyword>